<organism evidence="1 2">
    <name type="scientific">Micromonospora craterilacus</name>
    <dbReference type="NCBI Taxonomy" id="1655439"/>
    <lineage>
        <taxon>Bacteria</taxon>
        <taxon>Bacillati</taxon>
        <taxon>Actinomycetota</taxon>
        <taxon>Actinomycetes</taxon>
        <taxon>Micromonosporales</taxon>
        <taxon>Micromonosporaceae</taxon>
        <taxon>Micromonospora</taxon>
    </lineage>
</organism>
<accession>A0A2W2ENT3</accession>
<name>A0A2W2ENT3_9ACTN</name>
<keyword evidence="2" id="KW-1185">Reference proteome</keyword>
<reference evidence="1 2" key="1">
    <citation type="submission" date="2018-01" db="EMBL/GenBank/DDBJ databases">
        <title>Draft genome sequence of Jishengella sp. NA12.</title>
        <authorList>
            <person name="Sahin N."/>
            <person name="Ay H."/>
            <person name="Saygin H."/>
        </authorList>
    </citation>
    <scope>NUCLEOTIDE SEQUENCE [LARGE SCALE GENOMIC DNA]</scope>
    <source>
        <strain evidence="1 2">NA12</strain>
    </source>
</reference>
<dbReference type="Proteomes" id="UP000248924">
    <property type="component" value="Unassembled WGS sequence"/>
</dbReference>
<proteinExistence type="predicted"/>
<dbReference type="EMBL" id="POTY01000130">
    <property type="protein sequence ID" value="PZG15240.1"/>
    <property type="molecule type" value="Genomic_DNA"/>
</dbReference>
<gene>
    <name evidence="1" type="ORF">C1I95_19945</name>
</gene>
<dbReference type="AlphaFoldDB" id="A0A2W2ENT3"/>
<sequence>MVMHRYARERRKLVDVLSGHIGLERTQSVYAAIDDLLARRLLAVTPYAGKSLLTAAPDYLVRLRAEKLTASAAALERLGRMPIERFESLGQMTDAKVLESFHEHVCSAHRLIRLSFFESLAEIEGLADLRDRAEAGVEIRVLLGAPKAMKDLRGASHEKRAKRAIRSWREATRNWPNTEVRVARTTQDIECGSSASIDGRLLRLDVHEPLAERSLMGEMLLAHEAGGNLIRLFDHSFDAAWARAIPTRRWPLIRRAAGAWRWTATAGVTVPVATALQDSAWRDLLIGVAATSLLAALDENRTRLQVWWRRLTRDS</sequence>
<protein>
    <submittedName>
        <fullName evidence="1">Uncharacterized protein</fullName>
    </submittedName>
</protein>
<evidence type="ECO:0000313" key="2">
    <source>
        <dbReference type="Proteomes" id="UP000248924"/>
    </source>
</evidence>
<comment type="caution">
    <text evidence="1">The sequence shown here is derived from an EMBL/GenBank/DDBJ whole genome shotgun (WGS) entry which is preliminary data.</text>
</comment>
<evidence type="ECO:0000313" key="1">
    <source>
        <dbReference type="EMBL" id="PZG15240.1"/>
    </source>
</evidence>